<name>A0A023W7A0_9CAUD</name>
<evidence type="ECO:0000313" key="4">
    <source>
        <dbReference type="Proteomes" id="UP000024441"/>
    </source>
</evidence>
<feature type="compositionally biased region" description="Low complexity" evidence="2">
    <location>
        <begin position="224"/>
        <end position="235"/>
    </location>
</feature>
<evidence type="ECO:0000256" key="2">
    <source>
        <dbReference type="SAM" id="MobiDB-lite"/>
    </source>
</evidence>
<accession>A0A023W7A0</accession>
<evidence type="ECO:0000313" key="3">
    <source>
        <dbReference type="EMBL" id="AHY26923.1"/>
    </source>
</evidence>
<dbReference type="EMBL" id="KJ510413">
    <property type="protein sequence ID" value="AHY26923.1"/>
    <property type="molecule type" value="Genomic_DNA"/>
</dbReference>
<evidence type="ECO:0000256" key="1">
    <source>
        <dbReference type="SAM" id="Coils"/>
    </source>
</evidence>
<dbReference type="GeneID" id="19488315"/>
<gene>
    <name evidence="3" type="primary">7</name>
    <name evidence="3" type="ORF">PBI_BERNAL13_7</name>
</gene>
<feature type="coiled-coil region" evidence="1">
    <location>
        <begin position="92"/>
        <end position="126"/>
    </location>
</feature>
<dbReference type="RefSeq" id="YP_009031134.1">
    <property type="nucleotide sequence ID" value="NC_024135.1"/>
</dbReference>
<sequence length="252" mass="26166">MTQPATPNSMPATGQPPAAAAPQQPAQQQPAQQQPAAPAAAPAAPEAPAGGAQPGEQQPAGGSGQATPPWGSDEDFDPAKAWSLIQNLRGDKEQLQNRLADVQPLIDQAEQARRDEQGELATLREDLIAAATREAAWRTKALTADARALADGRFIDADAALALVGDVSSFVDGDGLDTAKMAAAFDALAEKKPHLVKPATPPGFKPNRAQGQSGTGGVTPSQIAAQAEQQQDWKKAAAAKSQQLIELRQQQS</sequence>
<feature type="region of interest" description="Disordered" evidence="2">
    <location>
        <begin position="1"/>
        <end position="82"/>
    </location>
</feature>
<dbReference type="Proteomes" id="UP000024441">
    <property type="component" value="Segment"/>
</dbReference>
<dbReference type="KEGG" id="vg:19488315"/>
<feature type="compositionally biased region" description="Low complexity" evidence="2">
    <location>
        <begin position="11"/>
        <end position="60"/>
    </location>
</feature>
<keyword evidence="1" id="KW-0175">Coiled coil</keyword>
<reference evidence="3 4" key="1">
    <citation type="submission" date="2014-02" db="EMBL/GenBank/DDBJ databases">
        <authorList>
            <person name="Bateh S."/>
            <person name="Bernal D."/>
            <person name="Debose F."/>
            <person name="Kujala R."/>
            <person name="Lamas N."/>
            <person name="Menkis M."/>
            <person name="Romero R."/>
            <person name="Schrull J."/>
            <person name="Sharma S."/>
            <person name="Sidronio T."/>
            <person name="Solanki D."/>
            <person name="Swartout D."/>
            <person name="Venero M."/>
            <person name="Vijayan A."/>
            <person name="Wang J.-S."/>
            <person name="Yakovenko A."/>
            <person name="Sabo J.L."/>
            <person name="Braun E.L."/>
            <person name="Barbazuk W.B."/>
            <person name="Buck G.A."/>
            <person name="Campbell R."/>
            <person name="Carvalho M.R."/>
            <person name="Duckworth R.A."/>
            <person name="Dunn T."/>
            <person name="Halpern C."/>
            <person name="Johnson A."/>
            <person name="Kiflezghi M.G."/>
            <person name="Lee V."/>
            <person name="Loviza R.A."/>
            <person name="Serrano M.G."/>
            <person name="Shah Z.V."/>
            <person name="Sharma K."/>
            <person name="Voegtly L.J."/>
            <person name="Walstead R."/>
            <person name="Wang Y.P."/>
            <person name="Bradley K.W."/>
            <person name="Clarke D.Q."/>
            <person name="Barker L.P."/>
            <person name="Bailey C."/>
            <person name="Asai D.J."/>
            <person name="Bowman C.A."/>
            <person name="Russell D.A."/>
            <person name="Pope W.H."/>
            <person name="Jacobs-Sera D."/>
            <person name="Hendrix R.W."/>
            <person name="Hatfull G.F."/>
        </authorList>
    </citation>
    <scope>NUCLEOTIDE SEQUENCE [LARGE SCALE GENOMIC DNA]</scope>
</reference>
<feature type="region of interest" description="Disordered" evidence="2">
    <location>
        <begin position="197"/>
        <end position="235"/>
    </location>
</feature>
<proteinExistence type="predicted"/>
<protein>
    <submittedName>
        <fullName evidence="3">Scaffolding protein</fullName>
    </submittedName>
</protein>
<organism evidence="3 4">
    <name type="scientific">Mycobacterium phage Bernal13</name>
    <dbReference type="NCBI Taxonomy" id="1486424"/>
    <lineage>
        <taxon>Viruses</taxon>
        <taxon>Duplodnaviria</taxon>
        <taxon>Heunggongvirae</taxon>
        <taxon>Uroviricota</taxon>
        <taxon>Caudoviricetes</taxon>
        <taxon>Bernalvirus</taxon>
        <taxon>Bernalvirus bernal13</taxon>
    </lineage>
</organism>
<feature type="compositionally biased region" description="Polar residues" evidence="2">
    <location>
        <begin position="1"/>
        <end position="10"/>
    </location>
</feature>
<keyword evidence="4" id="KW-1185">Reference proteome</keyword>